<dbReference type="PANTHER" id="PTHR45527:SF1">
    <property type="entry name" value="FATTY ACID SYNTHASE"/>
    <property type="match status" value="1"/>
</dbReference>
<evidence type="ECO:0000256" key="5">
    <source>
        <dbReference type="ARBA" id="ARBA00022832"/>
    </source>
</evidence>
<dbReference type="Gene3D" id="3.30.300.30">
    <property type="match status" value="2"/>
</dbReference>
<dbReference type="InterPro" id="IPR042099">
    <property type="entry name" value="ANL_N_sf"/>
</dbReference>
<dbReference type="PROSITE" id="PS50075">
    <property type="entry name" value="CARRIER"/>
    <property type="match status" value="3"/>
</dbReference>
<dbReference type="CDD" id="cd19531">
    <property type="entry name" value="LCL_NRPS-like"/>
    <property type="match status" value="2"/>
</dbReference>
<dbReference type="InterPro" id="IPR045851">
    <property type="entry name" value="AMP-bd_C_sf"/>
</dbReference>
<dbReference type="PANTHER" id="PTHR45527">
    <property type="entry name" value="NONRIBOSOMAL PEPTIDE SYNTHETASE"/>
    <property type="match status" value="1"/>
</dbReference>
<keyword evidence="4" id="KW-0597">Phosphoprotein</keyword>
<dbReference type="Gene3D" id="3.40.50.1820">
    <property type="entry name" value="alpha/beta hydrolase"/>
    <property type="match status" value="1"/>
</dbReference>
<sequence>MTTLVDLLLARADRAHGYEFAGPEGSTQLPFRVLADRARALGADLAARGLAGARVLLMHPHGPEFVTAFFGCLFAGAQAVPVFPPDPADLDRTLPRLAAVIANARPAAALTTTALTPLAESLGNRLPPLEWLASDAVDPALADSWARPDVQPGATAFLQYTSGSTGTPKGVVLSHENLLHNSGLITEIFGESSESRGLSWLPLYHDMGLIGGVLQPLFADFPVVLMSPLDFIARPLWWLREISDRRITTSGGPNFAYDLCARKFAANAAAGLDLSSWRVAFNGAEPIRASTMDRFAETFAPYGFRRRAFLPCYGLAEATLIVTGKPASEDVRVREVSAYGLANGIATTPKSTVDSLSLVGCGVVPASLEVSVADPESGEPVADRTIGEIRVAGPTVADGYWDEAEQDQPTFAADGWLHTGDLGFLADGELYVTGRSKDLIVIRGRNVYPHDIEQAAVEAQPAVRPGRVVAFGIDDEESEQVVVVAELSRAAEPGTVAADLRRALGGSLDLPIREVVLTPPGSIPKTSSGKVRRSACRQDYLDNRLPRLDSSAPSPAPIGPQRLADRQHAAILDYLRESVEHAVGSSSIDTTRPLALLGLDSVGSVELLHRIEADLGIELPVASALATSLTDLATAVADRLAETPAAPVAAASAADLPTEPQQAIWFLQQLEPDSHVYQLARAFTVEDGELDVEALDRALCLLVARHDALRTAFGNENGRPRCAVMPAPASVLEVEHVTGDLDARLAECAQRPFDLESGSLFAASLLIPADGRPVLLLAAHHLAVDLWSLPILVRELQQAYPALAAGTDPDLPASPSFTAYASHHAGVLAAKGAQLRRYWLHQLNGDLPPLDLPDLRRRPPVQTNAGATHRQTLSADLARAVRDLATAEGATPYLVVLSALQTVLHRYTGVDSVLVGTPVADRRRPAFAATCGYLLNTVVVRAELGDNPTFRALLGANRETVDAALTHQAYPLARIVADRADRVDPSRPALFQVMFTLEQAPGDDGLAELAVDEPGVCLGLGASTLVSRSLPHPGAAFDLALRVARSGDAWVASWEYNTDVLTCGLVARLADHLATLLADALRRPERRIGDLAMQTGPERDAVRRWNATTTSFPADRTMPELIAERARQCPDTVAVRSGTTALTYRSLFSRATAVAEHLVAEGVGPETPVGISMPRSADAVAAILGVLLAGGAYVFTDPDAPPERVGHILRDARVATVLTEVPDAAPVGAPLPRAVPDNLAYVMYTSGSTGRPKGIGVSHANLVASTHARREYFPDRVRSFLLISSLGFDSSVAGLFWTLYDGGTLVLPEPGHEQDPEHHLELLRAHRISHFESVPSLYRMLLRLLEPGDLPELRSVVVAGEACPREVHEAHRTALPATAFVNEYGPTEATVWCSAHRAATATDRPDVPIGVPIPNATLHLLDRHGNPAPPGALGQIHVGGAGIARGYAGQPGLTADRFRPDPFAEAPGARAYRTGDLARLLPDRTLEFAGRADRQLKIHGVRIEIAEIEAALRACRGVADAAIREVRRPDGDPALVAYLVAAGAPPSARELRDELLQRLLSAMIPAAFCWLPELPLTARGKLDASALPEIDLDGVGDGESAEPTGQVLAGMFADLLGVGHVAPDDDFFARGGHSLLVIQLVARIRAAFGVDVPVRSVFSAATVRALAKVVDDALAGERDLVPAPVPVASDDPAPLSYAQQQLWFLDRLWPGTPTYNVPVAVRISGNLDHDALDRAVDAVVRRHAALRTTFATSEAGPVQQVADTAAVSIEQVECTPGTTVEGLANELTERTRLPFDLARGPMLRATLYRLRETEHVLLLVMHHIVVDGWSLAVLTDEIAAGYTSALRGVADPVADPVIQYPDFAVWQRTHRTPDQLAGSLDHWAETLADPSPRRLPADFARPPVQTFAGASVPWQLPAPAVRGLRELCRAADCTLFMVLLAAFGVVIGRSSHADDVVIGSPTSGRTRLETEDLIGFFANTLPLRVDLTGDPTFTELAARVRGVCVDAYAHQDVPFELLVETLQPSRNLARNPLFQVNFALQNAPRSRPRLADLDVDLVDVETETAMFELTVSLWESSDALEGYFEYNRDLFAADTIVRISEEFAELLAAVAREPDRPLSAFFRSGPLPVAARPADVPDILDVLGAVRDHAPTTVAIEGLAYGELVQQVDRLAADLAEARPGMTVGLRVTSARDWMAGLLAVLGTGAACVPMDPARPDWWDEQVRTDARLAFLLDDKGVHRLDAKPSVPEETALVCYPDDASAGIVLSKHTLAARTVATGPADAGPVDAPLWTERAVRGCLSAVFRGRQVLLADLSPDVSDGSLAPLSCDWDTGRPLPGARLAILDLRGRPAPPGVPGELLVAGPLVADGFLRRDDLADLVAVPGDPEPWARTGILARADEAGRVENLGLIEPPDEDNGQDAPFVAPRTPIERVVASAFADVLDRSPIGVQDDFFRLGGHSLAATQVLLRLQAVFRVEVPIRAFFEDPTVNGLGRAVAALDPQPGQSARIAEIWARIKDQPRHVPSEA</sequence>
<dbReference type="RefSeq" id="WP_182888991.1">
    <property type="nucleotide sequence ID" value="NZ_JACGZW010000001.1"/>
</dbReference>
<dbReference type="InterPro" id="IPR040097">
    <property type="entry name" value="FAAL/FAAC"/>
</dbReference>
<dbReference type="GO" id="GO:0043041">
    <property type="term" value="P:amino acid activation for nonribosomal peptide biosynthetic process"/>
    <property type="evidence" value="ECO:0007669"/>
    <property type="project" value="TreeGrafter"/>
</dbReference>
<dbReference type="GO" id="GO:0031177">
    <property type="term" value="F:phosphopantetheine binding"/>
    <property type="evidence" value="ECO:0007669"/>
    <property type="project" value="InterPro"/>
</dbReference>
<dbReference type="FunFam" id="3.40.50.12780:FF:000013">
    <property type="entry name" value="Long-chain-fatty-acid--AMP ligase FadD32"/>
    <property type="match status" value="1"/>
</dbReference>
<dbReference type="GO" id="GO:0044550">
    <property type="term" value="P:secondary metabolite biosynthetic process"/>
    <property type="evidence" value="ECO:0007669"/>
    <property type="project" value="TreeGrafter"/>
</dbReference>
<evidence type="ECO:0000256" key="2">
    <source>
        <dbReference type="ARBA" id="ARBA00006432"/>
    </source>
</evidence>
<keyword evidence="5" id="KW-0276">Fatty acid metabolism</keyword>
<dbReference type="CDD" id="cd05930">
    <property type="entry name" value="A_NRPS"/>
    <property type="match status" value="1"/>
</dbReference>
<dbReference type="NCBIfam" id="TIGR01733">
    <property type="entry name" value="AA-adenyl-dom"/>
    <property type="match status" value="1"/>
</dbReference>
<dbReference type="Gene3D" id="1.10.1200.10">
    <property type="entry name" value="ACP-like"/>
    <property type="match status" value="2"/>
</dbReference>
<comment type="cofactor">
    <cofactor evidence="1">
        <name>pantetheine 4'-phosphate</name>
        <dbReference type="ChEBI" id="CHEBI:47942"/>
    </cofactor>
</comment>
<feature type="domain" description="Carrier" evidence="7">
    <location>
        <begin position="2425"/>
        <end position="2500"/>
    </location>
</feature>
<dbReference type="InterPro" id="IPR020845">
    <property type="entry name" value="AMP-binding_CS"/>
</dbReference>
<dbReference type="GO" id="GO:0008610">
    <property type="term" value="P:lipid biosynthetic process"/>
    <property type="evidence" value="ECO:0007669"/>
    <property type="project" value="InterPro"/>
</dbReference>
<dbReference type="Pfam" id="PF00501">
    <property type="entry name" value="AMP-binding"/>
    <property type="match status" value="2"/>
</dbReference>
<proteinExistence type="inferred from homology"/>
<dbReference type="InterPro" id="IPR025110">
    <property type="entry name" value="AMP-bd_C"/>
</dbReference>
<feature type="domain" description="Carrier" evidence="7">
    <location>
        <begin position="1599"/>
        <end position="1674"/>
    </location>
</feature>
<dbReference type="Gene3D" id="3.40.50.12780">
    <property type="entry name" value="N-terminal domain of ligase-like"/>
    <property type="match status" value="3"/>
</dbReference>
<dbReference type="InterPro" id="IPR009081">
    <property type="entry name" value="PP-bd_ACP"/>
</dbReference>
<organism evidence="8 9">
    <name type="scientific">Amycolatopsis dendrobii</name>
    <dbReference type="NCBI Taxonomy" id="2760662"/>
    <lineage>
        <taxon>Bacteria</taxon>
        <taxon>Bacillati</taxon>
        <taxon>Actinomycetota</taxon>
        <taxon>Actinomycetes</taxon>
        <taxon>Pseudonocardiales</taxon>
        <taxon>Pseudonocardiaceae</taxon>
        <taxon>Amycolatopsis</taxon>
    </lineage>
</organism>
<dbReference type="SUPFAM" id="SSF52777">
    <property type="entry name" value="CoA-dependent acyltransferases"/>
    <property type="match status" value="4"/>
</dbReference>
<dbReference type="InterPro" id="IPR036736">
    <property type="entry name" value="ACP-like_sf"/>
</dbReference>
<keyword evidence="9" id="KW-1185">Reference proteome</keyword>
<gene>
    <name evidence="8" type="ORF">H4281_01250</name>
</gene>
<accession>A0A7W3VRB6</accession>
<comment type="similarity">
    <text evidence="2">Belongs to the ATP-dependent AMP-binding enzyme family.</text>
</comment>
<evidence type="ECO:0000256" key="1">
    <source>
        <dbReference type="ARBA" id="ARBA00001957"/>
    </source>
</evidence>
<dbReference type="SUPFAM" id="SSF56801">
    <property type="entry name" value="Acetyl-CoA synthetase-like"/>
    <property type="match status" value="3"/>
</dbReference>
<dbReference type="Proteomes" id="UP000526734">
    <property type="component" value="Unassembled WGS sequence"/>
</dbReference>
<feature type="domain" description="Carrier" evidence="7">
    <location>
        <begin position="561"/>
        <end position="643"/>
    </location>
</feature>
<dbReference type="GO" id="GO:0003824">
    <property type="term" value="F:catalytic activity"/>
    <property type="evidence" value="ECO:0007669"/>
    <property type="project" value="InterPro"/>
</dbReference>
<dbReference type="InterPro" id="IPR029058">
    <property type="entry name" value="AB_hydrolase_fold"/>
</dbReference>
<dbReference type="CDD" id="cd05931">
    <property type="entry name" value="FAAL"/>
    <property type="match status" value="1"/>
</dbReference>
<dbReference type="PROSITE" id="PS00455">
    <property type="entry name" value="AMP_BINDING"/>
    <property type="match status" value="2"/>
</dbReference>
<dbReference type="Pfam" id="PF13193">
    <property type="entry name" value="AMP-binding_C"/>
    <property type="match status" value="1"/>
</dbReference>
<dbReference type="SUPFAM" id="SSF47336">
    <property type="entry name" value="ACP-like"/>
    <property type="match status" value="3"/>
</dbReference>
<keyword evidence="3" id="KW-0596">Phosphopantetheine</keyword>
<dbReference type="GO" id="GO:0006631">
    <property type="term" value="P:fatty acid metabolic process"/>
    <property type="evidence" value="ECO:0007669"/>
    <property type="project" value="UniProtKB-KW"/>
</dbReference>
<reference evidence="8 9" key="1">
    <citation type="submission" date="2020-08" db="EMBL/GenBank/DDBJ databases">
        <title>Amycolatopsis sp. nov. DR6-1 isolated from Dendrobium heterocarpum.</title>
        <authorList>
            <person name="Tedsree N."/>
            <person name="Kuncharoen N."/>
            <person name="Likhitwitayawuid K."/>
            <person name="Tanasupawat S."/>
        </authorList>
    </citation>
    <scope>NUCLEOTIDE SEQUENCE [LARGE SCALE GENOMIC DNA]</scope>
    <source>
        <strain evidence="8 9">DR6-1</strain>
    </source>
</reference>
<dbReference type="Pfam" id="PF00550">
    <property type="entry name" value="PP-binding"/>
    <property type="match status" value="3"/>
</dbReference>
<dbReference type="InterPro" id="IPR020806">
    <property type="entry name" value="PKS_PP-bd"/>
</dbReference>
<dbReference type="EMBL" id="JACGZW010000001">
    <property type="protein sequence ID" value="MBB1151749.1"/>
    <property type="molecule type" value="Genomic_DNA"/>
</dbReference>
<dbReference type="GO" id="GO:0071766">
    <property type="term" value="P:Actinobacterium-type cell wall biogenesis"/>
    <property type="evidence" value="ECO:0007669"/>
    <property type="project" value="UniProtKB-ARBA"/>
</dbReference>
<evidence type="ECO:0000313" key="8">
    <source>
        <dbReference type="EMBL" id="MBB1151749.1"/>
    </source>
</evidence>
<dbReference type="InterPro" id="IPR006162">
    <property type="entry name" value="Ppantetheine_attach_site"/>
</dbReference>
<evidence type="ECO:0000259" key="7">
    <source>
        <dbReference type="PROSITE" id="PS50075"/>
    </source>
</evidence>
<dbReference type="InterPro" id="IPR010071">
    <property type="entry name" value="AA_adenyl_dom"/>
</dbReference>
<evidence type="ECO:0000256" key="6">
    <source>
        <dbReference type="ARBA" id="ARBA00023098"/>
    </source>
</evidence>
<comment type="caution">
    <text evidence="8">The sequence shown here is derived from an EMBL/GenBank/DDBJ whole genome shotgun (WGS) entry which is preliminary data.</text>
</comment>
<evidence type="ECO:0000313" key="9">
    <source>
        <dbReference type="Proteomes" id="UP000526734"/>
    </source>
</evidence>
<dbReference type="Gene3D" id="3.30.559.30">
    <property type="entry name" value="Nonribosomal peptide synthetase, condensation domain"/>
    <property type="match status" value="2"/>
</dbReference>
<dbReference type="PROSITE" id="PS00012">
    <property type="entry name" value="PHOSPHOPANTETHEINE"/>
    <property type="match status" value="1"/>
</dbReference>
<dbReference type="InterPro" id="IPR001242">
    <property type="entry name" value="Condensation_dom"/>
</dbReference>
<dbReference type="SMART" id="SM00823">
    <property type="entry name" value="PKS_PP"/>
    <property type="match status" value="3"/>
</dbReference>
<name>A0A7W3VRB6_9PSEU</name>
<dbReference type="InterPro" id="IPR023213">
    <property type="entry name" value="CAT-like_dom_sf"/>
</dbReference>
<protein>
    <submittedName>
        <fullName evidence="8">Amino acid adenylation domain-containing protein</fullName>
    </submittedName>
</protein>
<dbReference type="GO" id="GO:0005737">
    <property type="term" value="C:cytoplasm"/>
    <property type="evidence" value="ECO:0007669"/>
    <property type="project" value="TreeGrafter"/>
</dbReference>
<keyword evidence="6" id="KW-0443">Lipid metabolism</keyword>
<dbReference type="Gene3D" id="3.40.50.980">
    <property type="match status" value="1"/>
</dbReference>
<dbReference type="Gene3D" id="3.30.559.10">
    <property type="entry name" value="Chloramphenicol acetyltransferase-like domain"/>
    <property type="match status" value="2"/>
</dbReference>
<evidence type="ECO:0000256" key="4">
    <source>
        <dbReference type="ARBA" id="ARBA00022553"/>
    </source>
</evidence>
<evidence type="ECO:0000256" key="3">
    <source>
        <dbReference type="ARBA" id="ARBA00022450"/>
    </source>
</evidence>
<dbReference type="Pfam" id="PF00668">
    <property type="entry name" value="Condensation"/>
    <property type="match status" value="2"/>
</dbReference>
<dbReference type="InterPro" id="IPR000873">
    <property type="entry name" value="AMP-dep_synth/lig_dom"/>
</dbReference>